<dbReference type="AlphaFoldDB" id="E2AF89"/>
<protein>
    <recommendedName>
        <fullName evidence="3">Aldehyde dehydrogenase domain-containing protein</fullName>
    </recommendedName>
</protein>
<dbReference type="InterPro" id="IPR016161">
    <property type="entry name" value="Ald_DH/histidinol_DH"/>
</dbReference>
<dbReference type="EMBL" id="GL439067">
    <property type="protein sequence ID" value="EFN67893.1"/>
    <property type="molecule type" value="Genomic_DNA"/>
</dbReference>
<dbReference type="GO" id="GO:0016491">
    <property type="term" value="F:oxidoreductase activity"/>
    <property type="evidence" value="ECO:0007669"/>
    <property type="project" value="InterPro"/>
</dbReference>
<organism evidence="2">
    <name type="scientific">Camponotus floridanus</name>
    <name type="common">Florida carpenter ant</name>
    <dbReference type="NCBI Taxonomy" id="104421"/>
    <lineage>
        <taxon>Eukaryota</taxon>
        <taxon>Metazoa</taxon>
        <taxon>Ecdysozoa</taxon>
        <taxon>Arthropoda</taxon>
        <taxon>Hexapoda</taxon>
        <taxon>Insecta</taxon>
        <taxon>Pterygota</taxon>
        <taxon>Neoptera</taxon>
        <taxon>Endopterygota</taxon>
        <taxon>Hymenoptera</taxon>
        <taxon>Apocrita</taxon>
        <taxon>Aculeata</taxon>
        <taxon>Formicoidea</taxon>
        <taxon>Formicidae</taxon>
        <taxon>Formicinae</taxon>
        <taxon>Camponotus</taxon>
    </lineage>
</organism>
<dbReference type="SUPFAM" id="SSF53720">
    <property type="entry name" value="ALDH-like"/>
    <property type="match status" value="1"/>
</dbReference>
<accession>E2AF89</accession>
<evidence type="ECO:0000313" key="2">
    <source>
        <dbReference type="Proteomes" id="UP000000311"/>
    </source>
</evidence>
<evidence type="ECO:0000313" key="1">
    <source>
        <dbReference type="EMBL" id="EFN67893.1"/>
    </source>
</evidence>
<dbReference type="OMA" id="GHIENEM"/>
<dbReference type="OrthoDB" id="7548642at2759"/>
<dbReference type="Proteomes" id="UP000000311">
    <property type="component" value="Unassembled WGS sequence"/>
</dbReference>
<dbReference type="Gene3D" id="3.40.605.10">
    <property type="entry name" value="Aldehyde Dehydrogenase, Chain A, domain 1"/>
    <property type="match status" value="1"/>
</dbReference>
<keyword evidence="2" id="KW-1185">Reference proteome</keyword>
<gene>
    <name evidence="1" type="ORF">EAG_07956</name>
</gene>
<reference evidence="1 2" key="1">
    <citation type="journal article" date="2010" name="Science">
        <title>Genomic comparison of the ants Camponotus floridanus and Harpegnathos saltator.</title>
        <authorList>
            <person name="Bonasio R."/>
            <person name="Zhang G."/>
            <person name="Ye C."/>
            <person name="Mutti N.S."/>
            <person name="Fang X."/>
            <person name="Qin N."/>
            <person name="Donahue G."/>
            <person name="Yang P."/>
            <person name="Li Q."/>
            <person name="Li C."/>
            <person name="Zhang P."/>
            <person name="Huang Z."/>
            <person name="Berger S.L."/>
            <person name="Reinberg D."/>
            <person name="Wang J."/>
            <person name="Liebig J."/>
        </authorList>
    </citation>
    <scope>NUCLEOTIDE SEQUENCE [LARGE SCALE GENOMIC DNA]</scope>
    <source>
        <strain evidence="2">C129</strain>
    </source>
</reference>
<name>E2AF89_CAMFO</name>
<proteinExistence type="predicted"/>
<evidence type="ECO:0008006" key="3">
    <source>
        <dbReference type="Google" id="ProtNLM"/>
    </source>
</evidence>
<dbReference type="InterPro" id="IPR016162">
    <property type="entry name" value="Ald_DH_N"/>
</dbReference>
<sequence length="198" mass="22498">MYNEALWAHATSCDIKRCIDSAEKGFKIWSTKSIISRNQILFKFASMLKCNGKFALADKILKWIKFSNIYETSLLCSQSERLEITKMRQPKGVIILKEKDETILFDRLTQVLIAGNSVIVICDGKDSCSLAQYCDKFSVSDIPSGVINLLSHDNLKTLEASLCATTYDSYAEQFFLKDNPEKTYINLTIPKYIILPIK</sequence>
<dbReference type="InParanoid" id="E2AF89"/>